<dbReference type="EMBL" id="CM001488">
    <property type="protein sequence ID" value="EIM64045.1"/>
    <property type="molecule type" value="Genomic_DNA"/>
</dbReference>
<reference evidence="13 14" key="1">
    <citation type="submission" date="2011-09" db="EMBL/GenBank/DDBJ databases">
        <authorList>
            <consortium name="US DOE Joint Genome Institute (JGI-PGF)"/>
            <person name="Lucas S."/>
            <person name="Han J."/>
            <person name="Lapidus A."/>
            <person name="Cheng J.-F."/>
            <person name="Goodwin L."/>
            <person name="Pitluck S."/>
            <person name="Peters L."/>
            <person name="Land M.L."/>
            <person name="Hauser L."/>
            <person name="Orellana R."/>
            <person name="Lovley D."/>
            <person name="Woyke T.J."/>
        </authorList>
    </citation>
    <scope>NUCLEOTIDE SEQUENCE [LARGE SCALE GENOMIC DNA]</scope>
    <source>
        <strain evidence="13 14">2ac9</strain>
    </source>
</reference>
<evidence type="ECO:0000256" key="3">
    <source>
        <dbReference type="ARBA" id="ARBA00022490"/>
    </source>
</evidence>
<evidence type="ECO:0000256" key="2">
    <source>
        <dbReference type="ARBA" id="ARBA00005528"/>
    </source>
</evidence>
<dbReference type="STRING" id="879212.DespoDRAFT_02160"/>
<dbReference type="GO" id="GO:0005737">
    <property type="term" value="C:cytoplasm"/>
    <property type="evidence" value="ECO:0007669"/>
    <property type="project" value="UniProtKB-SubCell"/>
</dbReference>
<dbReference type="InterPro" id="IPR006700">
    <property type="entry name" value="RsmE"/>
</dbReference>
<dbReference type="InterPro" id="IPR029028">
    <property type="entry name" value="Alpha/beta_knot_MTases"/>
</dbReference>
<organism evidence="13 14">
    <name type="scientific">Desulfobacter postgatei 2ac9</name>
    <dbReference type="NCBI Taxonomy" id="879212"/>
    <lineage>
        <taxon>Bacteria</taxon>
        <taxon>Pseudomonadati</taxon>
        <taxon>Thermodesulfobacteriota</taxon>
        <taxon>Desulfobacteria</taxon>
        <taxon>Desulfobacterales</taxon>
        <taxon>Desulfobacteraceae</taxon>
        <taxon>Desulfobacter</taxon>
    </lineage>
</organism>
<evidence type="ECO:0000256" key="9">
    <source>
        <dbReference type="ARBA" id="ARBA00047944"/>
    </source>
</evidence>
<accession>I5B3I2</accession>
<dbReference type="NCBIfam" id="TIGR00046">
    <property type="entry name" value="RsmE family RNA methyltransferase"/>
    <property type="match status" value="1"/>
</dbReference>
<evidence type="ECO:0000256" key="8">
    <source>
        <dbReference type="ARBA" id="ARBA00025699"/>
    </source>
</evidence>
<evidence type="ECO:0000256" key="10">
    <source>
        <dbReference type="PIRNR" id="PIRNR015601"/>
    </source>
</evidence>
<feature type="domain" description="Ribosomal RNA small subunit methyltransferase E PUA-like" evidence="12">
    <location>
        <begin position="20"/>
        <end position="63"/>
    </location>
</feature>
<dbReference type="PIRSF" id="PIRSF015601">
    <property type="entry name" value="MTase_slr0722"/>
    <property type="match status" value="1"/>
</dbReference>
<dbReference type="Pfam" id="PF20260">
    <property type="entry name" value="PUA_4"/>
    <property type="match status" value="1"/>
</dbReference>
<dbReference type="Gene3D" id="3.40.1280.10">
    <property type="match status" value="1"/>
</dbReference>
<protein>
    <recommendedName>
        <fullName evidence="10">Ribosomal RNA small subunit methyltransferase E</fullName>
        <ecNumber evidence="10">2.1.1.193</ecNumber>
    </recommendedName>
</protein>
<dbReference type="InterPro" id="IPR029026">
    <property type="entry name" value="tRNA_m1G_MTases_N"/>
</dbReference>
<evidence type="ECO:0000256" key="6">
    <source>
        <dbReference type="ARBA" id="ARBA00022679"/>
    </source>
</evidence>
<dbReference type="InterPro" id="IPR015947">
    <property type="entry name" value="PUA-like_sf"/>
</dbReference>
<dbReference type="Proteomes" id="UP000005778">
    <property type="component" value="Chromosome"/>
</dbReference>
<dbReference type="PANTHER" id="PTHR30027:SF3">
    <property type="entry name" value="16S RRNA (URACIL(1498)-N(3))-METHYLTRANSFERASE"/>
    <property type="match status" value="1"/>
</dbReference>
<sequence>MQKFLINTEALSTDKAVIHGQDAKHICKVLRLKPKDTISMTNGHGTDFTGSIDKISPECVEISILSEKKSLTESNLDLTLCTAMLKHNKMDEIIKQITQLGVTRWIPFYCKRSIPLSGPNREKKHIERWQTIARESLKQCRRSCLVEIMPPMDFEQVLSFSKSCSHRFAFWEASDRPFGGPAPGENNKAVVLIGPEGGFEEEEVRSAVESGFISYSLGPRILRAETAAVCACGLIQYLLGDMGGCLKQYS</sequence>
<evidence type="ECO:0000256" key="7">
    <source>
        <dbReference type="ARBA" id="ARBA00022691"/>
    </source>
</evidence>
<dbReference type="PANTHER" id="PTHR30027">
    <property type="entry name" value="RIBOSOMAL RNA SMALL SUBUNIT METHYLTRANSFERASE E"/>
    <property type="match status" value="1"/>
</dbReference>
<dbReference type="CDD" id="cd18084">
    <property type="entry name" value="RsmE-like"/>
    <property type="match status" value="1"/>
</dbReference>
<evidence type="ECO:0000313" key="13">
    <source>
        <dbReference type="EMBL" id="EIM64045.1"/>
    </source>
</evidence>
<proteinExistence type="inferred from homology"/>
<comment type="function">
    <text evidence="8 10">Specifically methylates the N3 position of the uracil ring of uridine 1498 (m3U1498) in 16S rRNA. Acts on the fully assembled 30S ribosomal subunit.</text>
</comment>
<keyword evidence="5 10" id="KW-0489">Methyltransferase</keyword>
<dbReference type="OrthoDB" id="9815641at2"/>
<evidence type="ECO:0000256" key="4">
    <source>
        <dbReference type="ARBA" id="ARBA00022552"/>
    </source>
</evidence>
<evidence type="ECO:0000256" key="1">
    <source>
        <dbReference type="ARBA" id="ARBA00004496"/>
    </source>
</evidence>
<dbReference type="GO" id="GO:0070042">
    <property type="term" value="F:rRNA (uridine-N3-)-methyltransferase activity"/>
    <property type="evidence" value="ECO:0007669"/>
    <property type="project" value="TreeGrafter"/>
</dbReference>
<dbReference type="Pfam" id="PF04452">
    <property type="entry name" value="Methyltrans_RNA"/>
    <property type="match status" value="1"/>
</dbReference>
<keyword evidence="14" id="KW-1185">Reference proteome</keyword>
<dbReference type="InterPro" id="IPR046887">
    <property type="entry name" value="RsmE_PUA-like"/>
</dbReference>
<comment type="subcellular location">
    <subcellularLocation>
        <location evidence="1 10">Cytoplasm</location>
    </subcellularLocation>
</comment>
<dbReference type="GO" id="GO:0070475">
    <property type="term" value="P:rRNA base methylation"/>
    <property type="evidence" value="ECO:0007669"/>
    <property type="project" value="TreeGrafter"/>
</dbReference>
<keyword evidence="4 10" id="KW-0698">rRNA processing</keyword>
<dbReference type="HOGENOM" id="CLU_067442_3_0_7"/>
<dbReference type="SUPFAM" id="SSF75217">
    <property type="entry name" value="alpha/beta knot"/>
    <property type="match status" value="1"/>
</dbReference>
<dbReference type="SUPFAM" id="SSF88697">
    <property type="entry name" value="PUA domain-like"/>
    <property type="match status" value="1"/>
</dbReference>
<gene>
    <name evidence="13" type="ORF">DespoDRAFT_02160</name>
</gene>
<feature type="domain" description="Ribosomal RNA small subunit methyltransferase E methyltransferase" evidence="11">
    <location>
        <begin position="73"/>
        <end position="236"/>
    </location>
</feature>
<dbReference type="RefSeq" id="WP_004073430.1">
    <property type="nucleotide sequence ID" value="NZ_CM001488.1"/>
</dbReference>
<comment type="catalytic activity">
    <reaction evidence="9 10">
        <text>uridine(1498) in 16S rRNA + S-adenosyl-L-methionine = N(3)-methyluridine(1498) in 16S rRNA + S-adenosyl-L-homocysteine + H(+)</text>
        <dbReference type="Rhea" id="RHEA:42920"/>
        <dbReference type="Rhea" id="RHEA-COMP:10283"/>
        <dbReference type="Rhea" id="RHEA-COMP:10284"/>
        <dbReference type="ChEBI" id="CHEBI:15378"/>
        <dbReference type="ChEBI" id="CHEBI:57856"/>
        <dbReference type="ChEBI" id="CHEBI:59789"/>
        <dbReference type="ChEBI" id="CHEBI:65315"/>
        <dbReference type="ChEBI" id="CHEBI:74502"/>
        <dbReference type="EC" id="2.1.1.193"/>
    </reaction>
</comment>
<dbReference type="InterPro" id="IPR046886">
    <property type="entry name" value="RsmE_MTase_dom"/>
</dbReference>
<name>I5B3I2_9BACT</name>
<dbReference type="EC" id="2.1.1.193" evidence="10"/>
<comment type="similarity">
    <text evidence="2 10">Belongs to the RNA methyltransferase RsmE family.</text>
</comment>
<evidence type="ECO:0000259" key="11">
    <source>
        <dbReference type="Pfam" id="PF04452"/>
    </source>
</evidence>
<evidence type="ECO:0000256" key="5">
    <source>
        <dbReference type="ARBA" id="ARBA00022603"/>
    </source>
</evidence>
<keyword evidence="7 10" id="KW-0949">S-adenosyl-L-methionine</keyword>
<keyword evidence="3 10" id="KW-0963">Cytoplasm</keyword>
<dbReference type="eggNOG" id="COG1385">
    <property type="taxonomic scope" value="Bacteria"/>
</dbReference>
<dbReference type="AlphaFoldDB" id="I5B3I2"/>
<evidence type="ECO:0000313" key="14">
    <source>
        <dbReference type="Proteomes" id="UP000005778"/>
    </source>
</evidence>
<keyword evidence="6 10" id="KW-0808">Transferase</keyword>
<evidence type="ECO:0000259" key="12">
    <source>
        <dbReference type="Pfam" id="PF20260"/>
    </source>
</evidence>
<reference evidence="13 14" key="2">
    <citation type="submission" date="2012-02" db="EMBL/GenBank/DDBJ databases">
        <title>Improved High-Quality Draft sequence of Desulfobacter postgatei 2ac9.</title>
        <authorList>
            <consortium name="US DOE Joint Genome Institute"/>
            <person name="Lucas S."/>
            <person name="Han J."/>
            <person name="Lapidus A."/>
            <person name="Cheng J.-F."/>
            <person name="Goodwin L."/>
            <person name="Pitluck S."/>
            <person name="Peters L."/>
            <person name="Ovchinnikova G."/>
            <person name="Held B."/>
            <person name="Detter J.C."/>
            <person name="Han C."/>
            <person name="Tapia R."/>
            <person name="Land M."/>
            <person name="Hauser L."/>
            <person name="Kyrpides N."/>
            <person name="Ivanova N."/>
            <person name="Pagani I."/>
            <person name="Orellana R."/>
            <person name="Lovley D."/>
            <person name="Woyke T."/>
        </authorList>
    </citation>
    <scope>NUCLEOTIDE SEQUENCE [LARGE SCALE GENOMIC DNA]</scope>
    <source>
        <strain evidence="13 14">2ac9</strain>
    </source>
</reference>